<name>A0ABN8CX20_9STRA</name>
<evidence type="ECO:0000256" key="1">
    <source>
        <dbReference type="SAM" id="MobiDB-lite"/>
    </source>
</evidence>
<accession>A0ABN8CX20</accession>
<proteinExistence type="predicted"/>
<feature type="region of interest" description="Disordered" evidence="1">
    <location>
        <begin position="1"/>
        <end position="26"/>
    </location>
</feature>
<sequence>MGRVEQSESSDYERKSTEAPSIRDQFARSSCLQRQIQGEKGVYGQLHNSHEKNSSLQRRYTDKVFCDPLRVIDLLSSRLVMTCVIYSPDEVMADDPQCGRVVSGEGVHHDLNQNESLVILPPSTTGKNCNNQFAL</sequence>
<comment type="caution">
    <text evidence="2">The sequence shown here is derived from an EMBL/GenBank/DDBJ whole genome shotgun (WGS) entry which is preliminary data.</text>
</comment>
<reference evidence="2 3" key="1">
    <citation type="submission" date="2021-11" db="EMBL/GenBank/DDBJ databases">
        <authorList>
            <person name="Islam A."/>
            <person name="Islam S."/>
            <person name="Flora M.S."/>
            <person name="Rahman M."/>
            <person name="Ziaur R.M."/>
            <person name="Epstein J.H."/>
            <person name="Hassan M."/>
            <person name="Klassen M."/>
            <person name="Woodard K."/>
            <person name="Webb A."/>
            <person name="Webby R.J."/>
            <person name="El Zowalaty M.E."/>
        </authorList>
    </citation>
    <scope>NUCLEOTIDE SEQUENCE [LARGE SCALE GENOMIC DNA]</scope>
    <source>
        <strain evidence="2">Pbs1</strain>
    </source>
</reference>
<protein>
    <submittedName>
        <fullName evidence="2">Uncharacterized protein</fullName>
    </submittedName>
</protein>
<dbReference type="Proteomes" id="UP001158986">
    <property type="component" value="Unassembled WGS sequence"/>
</dbReference>
<gene>
    <name evidence="2" type="ORF">PBS001_LOCUS4259</name>
</gene>
<evidence type="ECO:0000313" key="3">
    <source>
        <dbReference type="Proteomes" id="UP001158986"/>
    </source>
</evidence>
<dbReference type="EMBL" id="CAKLCB010000247">
    <property type="protein sequence ID" value="CAH0517665.1"/>
    <property type="molecule type" value="Genomic_DNA"/>
</dbReference>
<keyword evidence="3" id="KW-1185">Reference proteome</keyword>
<organism evidence="2 3">
    <name type="scientific">Peronospora belbahrii</name>
    <dbReference type="NCBI Taxonomy" id="622444"/>
    <lineage>
        <taxon>Eukaryota</taxon>
        <taxon>Sar</taxon>
        <taxon>Stramenopiles</taxon>
        <taxon>Oomycota</taxon>
        <taxon>Peronosporomycetes</taxon>
        <taxon>Peronosporales</taxon>
        <taxon>Peronosporaceae</taxon>
        <taxon>Peronospora</taxon>
    </lineage>
</organism>
<evidence type="ECO:0000313" key="2">
    <source>
        <dbReference type="EMBL" id="CAH0517665.1"/>
    </source>
</evidence>